<sequence>MKQFIVGSGWKMVKTYQDSIDTARELEKRLEGFHEFPVVIFPSFPAIPEICRKLSKESALKIGGQDLFWEDEGAYTGEISGKMLLEIGCQYVEINHQERRKYLHEDNEMANRKLKQALRLSLTPFLCMGEEEEGSDEEVRCFIENQLSELLDGVGEAEASHIIFAYEPRWGIGKKNVVGLSHIQSVHHKIRGFLAKRYGHNMAKQAYIVYGGGITMERSLDIAALPDVNGLFTTGCGIYADLYSELVHTTAKMLRQGEDR</sequence>
<proteinExistence type="inferred from homology"/>
<dbReference type="GeneID" id="97194236"/>
<comment type="subunit">
    <text evidence="3">Homodimer.</text>
</comment>
<keyword evidence="3" id="KW-0324">Glycolysis</keyword>
<dbReference type="Proteomes" id="UP000261080">
    <property type="component" value="Unassembled WGS sequence"/>
</dbReference>
<dbReference type="GO" id="GO:0006094">
    <property type="term" value="P:gluconeogenesis"/>
    <property type="evidence" value="ECO:0007669"/>
    <property type="project" value="UniProtKB-UniPathway"/>
</dbReference>
<dbReference type="EC" id="5.3.1.1" evidence="3"/>
<gene>
    <name evidence="4" type="ORF">DW016_11190</name>
</gene>
<dbReference type="CDD" id="cd00311">
    <property type="entry name" value="TIM"/>
    <property type="match status" value="1"/>
</dbReference>
<dbReference type="Gene3D" id="3.20.20.70">
    <property type="entry name" value="Aldolase class I"/>
    <property type="match status" value="1"/>
</dbReference>
<reference evidence="4 5" key="1">
    <citation type="submission" date="2018-08" db="EMBL/GenBank/DDBJ databases">
        <title>A genome reference for cultivated species of the human gut microbiota.</title>
        <authorList>
            <person name="Zou Y."/>
            <person name="Xue W."/>
            <person name="Luo G."/>
        </authorList>
    </citation>
    <scope>NUCLEOTIDE SEQUENCE [LARGE SCALE GENOMIC DNA]</scope>
    <source>
        <strain evidence="4 5">AF37-2AT</strain>
    </source>
</reference>
<comment type="pathway">
    <text evidence="3">Carbohydrate biosynthesis; gluconeogenesis.</text>
</comment>
<evidence type="ECO:0000313" key="4">
    <source>
        <dbReference type="EMBL" id="RGE86054.1"/>
    </source>
</evidence>
<keyword evidence="3" id="KW-0312">Gluconeogenesis</keyword>
<dbReference type="EMBL" id="QVLX01000006">
    <property type="protein sequence ID" value="RGE86054.1"/>
    <property type="molecule type" value="Genomic_DNA"/>
</dbReference>
<dbReference type="PROSITE" id="PS51440">
    <property type="entry name" value="TIM_2"/>
    <property type="match status" value="1"/>
</dbReference>
<keyword evidence="2 3" id="KW-0413">Isomerase</keyword>
<dbReference type="OrthoDB" id="9809429at2"/>
<comment type="similarity">
    <text evidence="1 3">Belongs to the triosephosphate isomerase family.</text>
</comment>
<dbReference type="UniPathway" id="UPA00138"/>
<evidence type="ECO:0000256" key="1">
    <source>
        <dbReference type="ARBA" id="ARBA00007422"/>
    </source>
</evidence>
<dbReference type="GO" id="GO:0006096">
    <property type="term" value="P:glycolytic process"/>
    <property type="evidence" value="ECO:0007669"/>
    <property type="project" value="UniProtKB-UniPathway"/>
</dbReference>
<dbReference type="GO" id="GO:0004807">
    <property type="term" value="F:triose-phosphate isomerase activity"/>
    <property type="evidence" value="ECO:0007669"/>
    <property type="project" value="UniProtKB-EC"/>
</dbReference>
<dbReference type="PANTHER" id="PTHR21139">
    <property type="entry name" value="TRIOSEPHOSPHATE ISOMERASE"/>
    <property type="match status" value="1"/>
</dbReference>
<dbReference type="GO" id="GO:0046166">
    <property type="term" value="P:glyceraldehyde-3-phosphate biosynthetic process"/>
    <property type="evidence" value="ECO:0007669"/>
    <property type="project" value="TreeGrafter"/>
</dbReference>
<evidence type="ECO:0000256" key="2">
    <source>
        <dbReference type="ARBA" id="ARBA00023235"/>
    </source>
</evidence>
<organism evidence="4 5">
    <name type="scientific">Sellimonas intestinalis</name>
    <dbReference type="NCBI Taxonomy" id="1653434"/>
    <lineage>
        <taxon>Bacteria</taxon>
        <taxon>Bacillati</taxon>
        <taxon>Bacillota</taxon>
        <taxon>Clostridia</taxon>
        <taxon>Lachnospirales</taxon>
        <taxon>Lachnospiraceae</taxon>
        <taxon>Sellimonas</taxon>
    </lineage>
</organism>
<dbReference type="InterPro" id="IPR000652">
    <property type="entry name" value="Triosephosphate_isomerase"/>
</dbReference>
<dbReference type="PANTHER" id="PTHR21139:SF42">
    <property type="entry name" value="TRIOSEPHOSPHATE ISOMERASE"/>
    <property type="match status" value="1"/>
</dbReference>
<comment type="caution">
    <text evidence="4">The sequence shown here is derived from an EMBL/GenBank/DDBJ whole genome shotgun (WGS) entry which is preliminary data.</text>
</comment>
<dbReference type="Pfam" id="PF00121">
    <property type="entry name" value="TIM"/>
    <property type="match status" value="1"/>
</dbReference>
<dbReference type="AlphaFoldDB" id="A0A3E3K0K8"/>
<evidence type="ECO:0000313" key="5">
    <source>
        <dbReference type="Proteomes" id="UP000261080"/>
    </source>
</evidence>
<keyword evidence="3" id="KW-0963">Cytoplasm</keyword>
<comment type="pathway">
    <text evidence="3">Carbohydrate degradation; glycolysis; D-glyceraldehyde 3-phosphate from glycerone phosphate: step 1/1.</text>
</comment>
<evidence type="ECO:0000256" key="3">
    <source>
        <dbReference type="RuleBase" id="RU363013"/>
    </source>
</evidence>
<name>A0A3E3K0K8_9FIRM</name>
<keyword evidence="5" id="KW-1185">Reference proteome</keyword>
<protein>
    <recommendedName>
        <fullName evidence="3">Triosephosphate isomerase</fullName>
        <ecNumber evidence="3">5.3.1.1</ecNumber>
    </recommendedName>
</protein>
<comment type="catalytic activity">
    <reaction evidence="3">
        <text>D-glyceraldehyde 3-phosphate = dihydroxyacetone phosphate</text>
        <dbReference type="Rhea" id="RHEA:18585"/>
        <dbReference type="ChEBI" id="CHEBI:57642"/>
        <dbReference type="ChEBI" id="CHEBI:59776"/>
        <dbReference type="EC" id="5.3.1.1"/>
    </reaction>
</comment>
<dbReference type="RefSeq" id="WP_024733841.1">
    <property type="nucleotide sequence ID" value="NZ_BAABYU010000001.1"/>
</dbReference>
<accession>A0A3E3K0K8</accession>
<dbReference type="InterPro" id="IPR013785">
    <property type="entry name" value="Aldolase_TIM"/>
</dbReference>
<dbReference type="GO" id="GO:0019563">
    <property type="term" value="P:glycerol catabolic process"/>
    <property type="evidence" value="ECO:0007669"/>
    <property type="project" value="TreeGrafter"/>
</dbReference>
<comment type="subcellular location">
    <subcellularLocation>
        <location evidence="3">Cytoplasm</location>
    </subcellularLocation>
</comment>
<dbReference type="GO" id="GO:0005829">
    <property type="term" value="C:cytosol"/>
    <property type="evidence" value="ECO:0007669"/>
    <property type="project" value="TreeGrafter"/>
</dbReference>
<dbReference type="UniPathway" id="UPA00109">
    <property type="reaction ID" value="UER00189"/>
</dbReference>
<dbReference type="InterPro" id="IPR035990">
    <property type="entry name" value="TIM_sf"/>
</dbReference>
<dbReference type="SUPFAM" id="SSF51351">
    <property type="entry name" value="Triosephosphate isomerase (TIM)"/>
    <property type="match status" value="1"/>
</dbReference>